<evidence type="ECO:0000313" key="2">
    <source>
        <dbReference type="Proteomes" id="UP000593579"/>
    </source>
</evidence>
<evidence type="ECO:0000313" key="1">
    <source>
        <dbReference type="EMBL" id="MBA0745753.1"/>
    </source>
</evidence>
<organism evidence="1 2">
    <name type="scientific">Gossypium gossypioides</name>
    <name type="common">Mexican cotton</name>
    <name type="synonym">Selera gossypioides</name>
    <dbReference type="NCBI Taxonomy" id="34282"/>
    <lineage>
        <taxon>Eukaryota</taxon>
        <taxon>Viridiplantae</taxon>
        <taxon>Streptophyta</taxon>
        <taxon>Embryophyta</taxon>
        <taxon>Tracheophyta</taxon>
        <taxon>Spermatophyta</taxon>
        <taxon>Magnoliopsida</taxon>
        <taxon>eudicotyledons</taxon>
        <taxon>Gunneridae</taxon>
        <taxon>Pentapetalae</taxon>
        <taxon>rosids</taxon>
        <taxon>malvids</taxon>
        <taxon>Malvales</taxon>
        <taxon>Malvaceae</taxon>
        <taxon>Malvoideae</taxon>
        <taxon>Gossypium</taxon>
    </lineage>
</organism>
<protein>
    <submittedName>
        <fullName evidence="1">Uncharacterized protein</fullName>
    </submittedName>
</protein>
<gene>
    <name evidence="1" type="ORF">Gogos_008316</name>
</gene>
<accession>A0A7J9CB58</accession>
<name>A0A7J9CB58_GOSGO</name>
<reference evidence="1 2" key="1">
    <citation type="journal article" date="2019" name="Genome Biol. Evol.">
        <title>Insights into the evolution of the New World diploid cottons (Gossypium, subgenus Houzingenia) based on genome sequencing.</title>
        <authorList>
            <person name="Grover C.E."/>
            <person name="Arick M.A. 2nd"/>
            <person name="Thrash A."/>
            <person name="Conover J.L."/>
            <person name="Sanders W.S."/>
            <person name="Peterson D.G."/>
            <person name="Frelichowski J.E."/>
            <person name="Scheffler J.A."/>
            <person name="Scheffler B.E."/>
            <person name="Wendel J.F."/>
        </authorList>
    </citation>
    <scope>NUCLEOTIDE SEQUENCE [LARGE SCALE GENOMIC DNA]</scope>
    <source>
        <strain evidence="1">5</strain>
        <tissue evidence="1">Leaf</tissue>
    </source>
</reference>
<dbReference type="EMBL" id="JABEZY010000009">
    <property type="protein sequence ID" value="MBA0745753.1"/>
    <property type="molecule type" value="Genomic_DNA"/>
</dbReference>
<proteinExistence type="predicted"/>
<dbReference type="Proteomes" id="UP000593579">
    <property type="component" value="Unassembled WGS sequence"/>
</dbReference>
<comment type="caution">
    <text evidence="1">The sequence shown here is derived from an EMBL/GenBank/DDBJ whole genome shotgun (WGS) entry which is preliminary data.</text>
</comment>
<keyword evidence="2" id="KW-1185">Reference proteome</keyword>
<sequence length="16" mass="1870">MERDMSFYCTSPGRSC</sequence>
<dbReference type="AlphaFoldDB" id="A0A7J9CB58"/>